<dbReference type="STRING" id="1054147.F4PJ75"/>
<keyword evidence="1" id="KW-0479">Metal-binding</keyword>
<dbReference type="InterPro" id="IPR039461">
    <property type="entry name" value="Peptidase_M49"/>
</dbReference>
<dbReference type="GO" id="GO:0016787">
    <property type="term" value="F:hydrolase activity"/>
    <property type="evidence" value="ECO:0007669"/>
    <property type="project" value="UniProtKB-KW"/>
</dbReference>
<gene>
    <name evidence="3" type="primary">dpp3-2</name>
    <name evidence="3" type="ORF">DFA_06511</name>
</gene>
<dbReference type="OrthoDB" id="510307at2759"/>
<proteinExistence type="predicted"/>
<dbReference type="Proteomes" id="UP000007797">
    <property type="component" value="Unassembled WGS sequence"/>
</dbReference>
<evidence type="ECO:0000256" key="1">
    <source>
        <dbReference type="ARBA" id="ARBA00022723"/>
    </source>
</evidence>
<accession>F4PJ75</accession>
<dbReference type="Gene3D" id="3.30.540.30">
    <property type="match status" value="2"/>
</dbReference>
<evidence type="ECO:0000313" key="3">
    <source>
        <dbReference type="EMBL" id="EGG24361.1"/>
    </source>
</evidence>
<keyword evidence="4" id="KW-1185">Reference proteome</keyword>
<sequence>MTENRYKLNVIDNKIQLVQLYIDGFDELETRDKILMYHLYRAALAGRDIAYDQSHPQCLALRNLVEDIIEVSDKTPSVKQKFEKELECIQTYLYYTWIGNGPYDQYTSAKITLSKEVCPKDRLVEIISALGQGFNLQGKKDALELVTSLETLLYDPNDRKILTEKSPGEDWIKESAVNFYDQSLTLEQVKGFVGTDNDKYQLNSTVVKRADGSLDVEVWRAGSSDLGIGPGRYANELTNVIYHLEKAVKYAESAEQQKTIQLLIRYLQTGEAEDFRQYNIHWVGDNSVVDFILGFIEVYTDPMGLRAQYEGSVYWKHQKLTASISKIGDNAHYFEQRMPWDEKYKKKDIKPISLNVVMVVAGVGGMGPGCILGVNLPNEESIREQHGSKSIVLQNNAQASDEGLGESMTAEFCWDQQEIDMEKQYGTFADNLATALHEALGHASGLCVVPDPSACLPGYYSTLEEARADLVALWHIYDPKLVELGIVDSDEIGKTLYRQQIRTVLVQLRKIDGDKLEEDHMKNRQLIANYIIQNSKSVEKRERDGKTYYVIVDYKEAHRQVGILLSEIMRIKAEGDLPAAQKLVDTYALYVDKQLRDQVKHRIKTLGVAAYASLVMPTLIPVTTNGDEIQTINVEYQKDFKKQMFDFKYLSLQK</sequence>
<reference evidence="4" key="1">
    <citation type="journal article" date="2011" name="Genome Res.">
        <title>Phylogeny-wide analysis of social amoeba genomes highlights ancient origins for complex intercellular communication.</title>
        <authorList>
            <person name="Heidel A.J."/>
            <person name="Lawal H.M."/>
            <person name="Felder M."/>
            <person name="Schilde C."/>
            <person name="Helps N.R."/>
            <person name="Tunggal B."/>
            <person name="Rivero F."/>
            <person name="John U."/>
            <person name="Schleicher M."/>
            <person name="Eichinger L."/>
            <person name="Platzer M."/>
            <person name="Noegel A.A."/>
            <person name="Schaap P."/>
            <person name="Gloeckner G."/>
        </authorList>
    </citation>
    <scope>NUCLEOTIDE SEQUENCE [LARGE SCALE GENOMIC DNA]</scope>
    <source>
        <strain evidence="4">SH3</strain>
    </source>
</reference>
<organism evidence="3 4">
    <name type="scientific">Cavenderia fasciculata</name>
    <name type="common">Slime mold</name>
    <name type="synonym">Dictyostelium fasciculatum</name>
    <dbReference type="NCBI Taxonomy" id="261658"/>
    <lineage>
        <taxon>Eukaryota</taxon>
        <taxon>Amoebozoa</taxon>
        <taxon>Evosea</taxon>
        <taxon>Eumycetozoa</taxon>
        <taxon>Dictyostelia</taxon>
        <taxon>Acytosteliales</taxon>
        <taxon>Cavenderiaceae</taxon>
        <taxon>Cavenderia</taxon>
    </lineage>
</organism>
<keyword evidence="2" id="KW-0378">Hydrolase</keyword>
<dbReference type="RefSeq" id="XP_004362212.1">
    <property type="nucleotide sequence ID" value="XM_004362155.1"/>
</dbReference>
<dbReference type="PANTHER" id="PTHR23422:SF11">
    <property type="entry name" value="DIPEPTIDYL PEPTIDASE 3"/>
    <property type="match status" value="1"/>
</dbReference>
<dbReference type="GO" id="GO:0046872">
    <property type="term" value="F:metal ion binding"/>
    <property type="evidence" value="ECO:0007669"/>
    <property type="project" value="UniProtKB-KW"/>
</dbReference>
<dbReference type="KEGG" id="dfa:DFA_06511"/>
<dbReference type="Pfam" id="PF03571">
    <property type="entry name" value="Peptidase_M49"/>
    <property type="match status" value="2"/>
</dbReference>
<evidence type="ECO:0000313" key="4">
    <source>
        <dbReference type="Proteomes" id="UP000007797"/>
    </source>
</evidence>
<dbReference type="PANTHER" id="PTHR23422">
    <property type="entry name" value="DIPEPTIDYL PEPTIDASE III-RELATED"/>
    <property type="match status" value="1"/>
</dbReference>
<protein>
    <submittedName>
        <fullName evidence="3">Dipeptidyl-peptidase III</fullName>
    </submittedName>
</protein>
<dbReference type="OMA" id="RANCTIM"/>
<name>F4PJ75_CACFS</name>
<dbReference type="AlphaFoldDB" id="F4PJ75"/>
<dbReference type="GeneID" id="14876302"/>
<dbReference type="EMBL" id="GL883007">
    <property type="protein sequence ID" value="EGG24361.1"/>
    <property type="molecule type" value="Genomic_DNA"/>
</dbReference>
<evidence type="ECO:0000256" key="2">
    <source>
        <dbReference type="ARBA" id="ARBA00022801"/>
    </source>
</evidence>